<feature type="region of interest" description="Disordered" evidence="12">
    <location>
        <begin position="1"/>
        <end position="47"/>
    </location>
</feature>
<dbReference type="SMART" id="SM00962">
    <property type="entry name" value="SRP54"/>
    <property type="match status" value="1"/>
</dbReference>
<dbReference type="SUPFAM" id="SSF47364">
    <property type="entry name" value="Domain of the SRP/SRP receptor G-proteins"/>
    <property type="match status" value="1"/>
</dbReference>
<dbReference type="CDD" id="cd17874">
    <property type="entry name" value="FtsY"/>
    <property type="match status" value="1"/>
</dbReference>
<comment type="similarity">
    <text evidence="11">Belongs to the GTP-binding SRP family. FtsY subfamily.</text>
</comment>
<evidence type="ECO:0000313" key="14">
    <source>
        <dbReference type="EMBL" id="VVP04108.1"/>
    </source>
</evidence>
<accession>A0A5E7KXI4</accession>
<dbReference type="InterPro" id="IPR004390">
    <property type="entry name" value="SR_rcpt_FtsY"/>
</dbReference>
<evidence type="ECO:0000256" key="10">
    <source>
        <dbReference type="ARBA" id="ARBA00053570"/>
    </source>
</evidence>
<evidence type="ECO:0000256" key="1">
    <source>
        <dbReference type="ARBA" id="ARBA00004413"/>
    </source>
</evidence>
<sequence>MFGSNDDKKTPAAAGEKKSLFGWLRKKPQGPVVEQPQPLPEPPPAPVIEEAPAPVVLPIAEPVLQPAVEPEPDITAELPLTPAAEPWLTLPVAEEPVALVEDALAPHVTPPIPAPAAFAPEPVPVVEPVVEVEAVPEPVIPAFVAPVVQSPVPAPAPAPAPVIAPVVDAPVEAPVEPVRTEESKAGFFARLKQGLSKTSASIGEGMASLFLGKKAIDDELLDDLETRLLTADVGVEATSVIIQRLTQKVARKELADADALYKSLQAELAAMLKPVEQPLKIASQNKPFVILVVGVNGAGKTTTIGKLAKKLQLEGKKVMLAAGDTFRAAAVEQLQVWGERNKIPVIAQHTGADSASVIFDAVQAAKARGIDVLIADTAGRLHTKDNLMEELKKVRRVISKLDADAPHEVLLVLDAGTGQNAINQAKQFNQTVELTGLALTKLDGTAKGGVIFALAKQFGLPIRYIGVGEGIDDLRTFEAEPFVQALFAERERS</sequence>
<dbReference type="InterPro" id="IPR027417">
    <property type="entry name" value="P-loop_NTPase"/>
</dbReference>
<evidence type="ECO:0000256" key="3">
    <source>
        <dbReference type="ARBA" id="ARBA00022490"/>
    </source>
</evidence>
<dbReference type="Pfam" id="PF00448">
    <property type="entry name" value="SRP54"/>
    <property type="match status" value="1"/>
</dbReference>
<reference evidence="14 15" key="1">
    <citation type="submission" date="2019-09" db="EMBL/GenBank/DDBJ databases">
        <authorList>
            <person name="Chandra G."/>
            <person name="Truman W A."/>
        </authorList>
    </citation>
    <scope>NUCLEOTIDE SEQUENCE [LARGE SCALE GENOMIC DNA]</scope>
    <source>
        <strain evidence="14">PS854</strain>
    </source>
</reference>
<keyword evidence="11" id="KW-0997">Cell inner membrane</keyword>
<keyword evidence="6 11" id="KW-0342">GTP-binding</keyword>
<evidence type="ECO:0000256" key="7">
    <source>
        <dbReference type="ARBA" id="ARBA00023136"/>
    </source>
</evidence>
<dbReference type="Gene3D" id="1.20.120.140">
    <property type="entry name" value="Signal recognition particle SRP54, nucleotide-binding domain"/>
    <property type="match status" value="1"/>
</dbReference>
<keyword evidence="5 11" id="KW-0378">Hydrolase</keyword>
<comment type="function">
    <text evidence="10 11">Involved in targeting and insertion of nascent membrane proteins into the cytoplasmic membrane. Acts as a receptor for the complex formed by the signal recognition particle (SRP) and the ribosome-nascent chain (RNC). Interaction with SRP-RNC leads to the transfer of the RNC complex to the Sec translocase for insertion into the membrane, the hydrolysis of GTP by both Ffh and FtsY, and the dissociation of the SRP-FtsY complex into the individual components.</text>
</comment>
<evidence type="ECO:0000256" key="5">
    <source>
        <dbReference type="ARBA" id="ARBA00022801"/>
    </source>
</evidence>
<keyword evidence="8 11" id="KW-0675">Receptor</keyword>
<organism evidence="14 15">
    <name type="scientific">Pseudomonas fluorescens</name>
    <dbReference type="NCBI Taxonomy" id="294"/>
    <lineage>
        <taxon>Bacteria</taxon>
        <taxon>Pseudomonadati</taxon>
        <taxon>Pseudomonadota</taxon>
        <taxon>Gammaproteobacteria</taxon>
        <taxon>Pseudomonadales</taxon>
        <taxon>Pseudomonadaceae</taxon>
        <taxon>Pseudomonas</taxon>
    </lineage>
</organism>
<feature type="binding site" evidence="11">
    <location>
        <begin position="294"/>
        <end position="301"/>
    </location>
    <ligand>
        <name>GTP</name>
        <dbReference type="ChEBI" id="CHEBI:37565"/>
    </ligand>
</feature>
<dbReference type="GO" id="GO:0005737">
    <property type="term" value="C:cytoplasm"/>
    <property type="evidence" value="ECO:0007669"/>
    <property type="project" value="UniProtKB-SubCell"/>
</dbReference>
<feature type="binding site" evidence="11">
    <location>
        <begin position="440"/>
        <end position="443"/>
    </location>
    <ligand>
        <name>GTP</name>
        <dbReference type="ChEBI" id="CHEBI:37565"/>
    </ligand>
</feature>
<evidence type="ECO:0000256" key="11">
    <source>
        <dbReference type="HAMAP-Rule" id="MF_00920"/>
    </source>
</evidence>
<dbReference type="PROSITE" id="PS00300">
    <property type="entry name" value="SRP54"/>
    <property type="match status" value="1"/>
</dbReference>
<name>A0A5E7KXI4_PSEFL</name>
<keyword evidence="2 11" id="KW-1003">Cell membrane</keyword>
<comment type="subcellular location">
    <subcellularLocation>
        <location evidence="11">Cell inner membrane</location>
        <topology evidence="11">Peripheral membrane protein</topology>
        <orientation evidence="11">Cytoplasmic side</orientation>
    </subcellularLocation>
    <subcellularLocation>
        <location evidence="11">Cytoplasm</location>
    </subcellularLocation>
    <subcellularLocation>
        <location evidence="1">Cell membrane</location>
        <topology evidence="1">Peripheral membrane protein</topology>
        <orientation evidence="1">Cytoplasmic side</orientation>
    </subcellularLocation>
</comment>
<dbReference type="Proteomes" id="UP000327111">
    <property type="component" value="Unassembled WGS sequence"/>
</dbReference>
<keyword evidence="4 11" id="KW-0547">Nucleotide-binding</keyword>
<evidence type="ECO:0000256" key="12">
    <source>
        <dbReference type="SAM" id="MobiDB-lite"/>
    </source>
</evidence>
<dbReference type="Gene3D" id="3.40.50.300">
    <property type="entry name" value="P-loop containing nucleotide triphosphate hydrolases"/>
    <property type="match status" value="1"/>
</dbReference>
<dbReference type="InterPro" id="IPR003593">
    <property type="entry name" value="AAA+_ATPase"/>
</dbReference>
<dbReference type="FunFam" id="1.20.120.140:FF:000002">
    <property type="entry name" value="Signal recognition particle receptor FtsY"/>
    <property type="match status" value="1"/>
</dbReference>
<proteinExistence type="inferred from homology"/>
<dbReference type="AlphaFoldDB" id="A0A5E7KXI4"/>
<evidence type="ECO:0000259" key="13">
    <source>
        <dbReference type="PROSITE" id="PS00300"/>
    </source>
</evidence>
<dbReference type="NCBIfam" id="TIGR00064">
    <property type="entry name" value="ftsY"/>
    <property type="match status" value="1"/>
</dbReference>
<feature type="compositionally biased region" description="Basic and acidic residues" evidence="12">
    <location>
        <begin position="1"/>
        <end position="19"/>
    </location>
</feature>
<comment type="catalytic activity">
    <reaction evidence="9 11">
        <text>GTP + H2O = GDP + phosphate + H(+)</text>
        <dbReference type="Rhea" id="RHEA:19669"/>
        <dbReference type="ChEBI" id="CHEBI:15377"/>
        <dbReference type="ChEBI" id="CHEBI:15378"/>
        <dbReference type="ChEBI" id="CHEBI:37565"/>
        <dbReference type="ChEBI" id="CHEBI:43474"/>
        <dbReference type="ChEBI" id="CHEBI:58189"/>
        <dbReference type="EC" id="3.6.5.4"/>
    </reaction>
</comment>
<dbReference type="Pfam" id="PF02881">
    <property type="entry name" value="SRP54_N"/>
    <property type="match status" value="1"/>
</dbReference>
<dbReference type="GO" id="GO:0005886">
    <property type="term" value="C:plasma membrane"/>
    <property type="evidence" value="ECO:0007669"/>
    <property type="project" value="UniProtKB-SubCell"/>
</dbReference>
<dbReference type="InterPro" id="IPR000897">
    <property type="entry name" value="SRP54_GTPase_dom"/>
</dbReference>
<dbReference type="EMBL" id="CABVIF010000005">
    <property type="protein sequence ID" value="VVP04108.1"/>
    <property type="molecule type" value="Genomic_DNA"/>
</dbReference>
<keyword evidence="3 11" id="KW-0963">Cytoplasm</keyword>
<evidence type="ECO:0000313" key="15">
    <source>
        <dbReference type="Proteomes" id="UP000327111"/>
    </source>
</evidence>
<dbReference type="GO" id="GO:0005525">
    <property type="term" value="F:GTP binding"/>
    <property type="evidence" value="ECO:0007669"/>
    <property type="project" value="UniProtKB-UniRule"/>
</dbReference>
<dbReference type="GO" id="GO:0005047">
    <property type="term" value="F:signal recognition particle binding"/>
    <property type="evidence" value="ECO:0007669"/>
    <property type="project" value="TreeGrafter"/>
</dbReference>
<dbReference type="GO" id="GO:0006614">
    <property type="term" value="P:SRP-dependent cotranslational protein targeting to membrane"/>
    <property type="evidence" value="ECO:0007669"/>
    <property type="project" value="InterPro"/>
</dbReference>
<feature type="compositionally biased region" description="Pro residues" evidence="12">
    <location>
        <begin position="37"/>
        <end position="46"/>
    </location>
</feature>
<dbReference type="EC" id="3.6.5.4" evidence="11"/>
<evidence type="ECO:0000256" key="4">
    <source>
        <dbReference type="ARBA" id="ARBA00022741"/>
    </source>
</evidence>
<dbReference type="SMART" id="SM00382">
    <property type="entry name" value="AAA"/>
    <property type="match status" value="1"/>
</dbReference>
<gene>
    <name evidence="11 14" type="primary">ftsY</name>
    <name evidence="14" type="ORF">PS854_02954</name>
</gene>
<dbReference type="InterPro" id="IPR013822">
    <property type="entry name" value="Signal_recog_particl_SRP54_hlx"/>
</dbReference>
<dbReference type="InterPro" id="IPR042101">
    <property type="entry name" value="SRP54_N_sf"/>
</dbReference>
<evidence type="ECO:0000256" key="6">
    <source>
        <dbReference type="ARBA" id="ARBA00023134"/>
    </source>
</evidence>
<comment type="subunit">
    <text evidence="11">Part of the signal recognition particle protein translocation system, which is composed of SRP and FtsY. SRP is a ribonucleoprotein composed of Ffh and a 4.5S RNA molecule.</text>
</comment>
<dbReference type="SMART" id="SM00963">
    <property type="entry name" value="SRP54_N"/>
    <property type="match status" value="1"/>
</dbReference>
<dbReference type="HAMAP" id="MF_00920">
    <property type="entry name" value="FtsY"/>
    <property type="match status" value="1"/>
</dbReference>
<evidence type="ECO:0000256" key="8">
    <source>
        <dbReference type="ARBA" id="ARBA00023170"/>
    </source>
</evidence>
<dbReference type="PANTHER" id="PTHR43134:SF1">
    <property type="entry name" value="SIGNAL RECOGNITION PARTICLE RECEPTOR SUBUNIT ALPHA"/>
    <property type="match status" value="1"/>
</dbReference>
<dbReference type="InterPro" id="IPR036225">
    <property type="entry name" value="SRP/SRP_N"/>
</dbReference>
<evidence type="ECO:0000256" key="9">
    <source>
        <dbReference type="ARBA" id="ARBA00048027"/>
    </source>
</evidence>
<dbReference type="SUPFAM" id="SSF52540">
    <property type="entry name" value="P-loop containing nucleoside triphosphate hydrolases"/>
    <property type="match status" value="1"/>
</dbReference>
<feature type="binding site" evidence="11">
    <location>
        <begin position="376"/>
        <end position="380"/>
    </location>
    <ligand>
        <name>GTP</name>
        <dbReference type="ChEBI" id="CHEBI:37565"/>
    </ligand>
</feature>
<dbReference type="FunFam" id="3.40.50.300:FF:000053">
    <property type="entry name" value="Signal recognition particle receptor FtsY"/>
    <property type="match status" value="1"/>
</dbReference>
<dbReference type="GO" id="GO:0003924">
    <property type="term" value="F:GTPase activity"/>
    <property type="evidence" value="ECO:0007669"/>
    <property type="project" value="UniProtKB-UniRule"/>
</dbReference>
<evidence type="ECO:0000256" key="2">
    <source>
        <dbReference type="ARBA" id="ARBA00022475"/>
    </source>
</evidence>
<keyword evidence="7 11" id="KW-0472">Membrane</keyword>
<dbReference type="PANTHER" id="PTHR43134">
    <property type="entry name" value="SIGNAL RECOGNITION PARTICLE RECEPTOR SUBUNIT ALPHA"/>
    <property type="match status" value="1"/>
</dbReference>
<feature type="domain" description="SRP54-type proteins GTP-binding" evidence="13">
    <location>
        <begin position="461"/>
        <end position="474"/>
    </location>
</feature>
<protein>
    <recommendedName>
        <fullName evidence="11">Signal recognition particle receptor FtsY</fullName>
        <shortName evidence="11">SRP receptor</shortName>
        <ecNumber evidence="11">3.6.5.4</ecNumber>
    </recommendedName>
</protein>
<dbReference type="RefSeq" id="WP_150734148.1">
    <property type="nucleotide sequence ID" value="NZ_CABVIF010000005.1"/>
</dbReference>